<dbReference type="OrthoDB" id="20105at2759"/>
<evidence type="ECO:0000256" key="2">
    <source>
        <dbReference type="ARBA" id="ARBA00009258"/>
    </source>
</evidence>
<dbReference type="STRING" id="50429.A0A2B4SJK3"/>
<dbReference type="InterPro" id="IPR050082">
    <property type="entry name" value="RNA_methyltr_RlmE"/>
</dbReference>
<comment type="subcellular location">
    <subcellularLocation>
        <location evidence="1">Mitochondrion</location>
    </subcellularLocation>
</comment>
<dbReference type="AlphaFoldDB" id="A0A2B4SJK3"/>
<evidence type="ECO:0000256" key="6">
    <source>
        <dbReference type="ARBA" id="ARBA00022691"/>
    </source>
</evidence>
<dbReference type="Gene3D" id="3.40.50.150">
    <property type="entry name" value="Vaccinia Virus protein VP39"/>
    <property type="match status" value="1"/>
</dbReference>
<dbReference type="Proteomes" id="UP000225706">
    <property type="component" value="Unassembled WGS sequence"/>
</dbReference>
<dbReference type="PANTHER" id="PTHR10920">
    <property type="entry name" value="RIBOSOMAL RNA METHYLTRANSFERASE"/>
    <property type="match status" value="1"/>
</dbReference>
<dbReference type="InterPro" id="IPR029063">
    <property type="entry name" value="SAM-dependent_MTases_sf"/>
</dbReference>
<sequence length="237" mass="26539">MLRLGCHLQTLLNKGGFARTAVRSATKGSNRSRWLKRQQMDFFVKRAHKDNYRCRSAYKLIELDDKFHFLQPGKVVIDCGASPGSWTQVAVDRVLPHKSGHQYGAVIAVDLLDIEDINGATIFSRCDFTSTSTQKRIFTVLPSSGADVIMSDMAPNASGNHSMNHEAILGLCESALDFSKSVLKPSGIFLCKLWDGYGTHDFISTLEESFHQVQKCKPRASRKESAEIYLYAENFKK</sequence>
<evidence type="ECO:0000256" key="1">
    <source>
        <dbReference type="ARBA" id="ARBA00004173"/>
    </source>
</evidence>
<organism evidence="12 13">
    <name type="scientific">Stylophora pistillata</name>
    <name type="common">Smooth cauliflower coral</name>
    <dbReference type="NCBI Taxonomy" id="50429"/>
    <lineage>
        <taxon>Eukaryota</taxon>
        <taxon>Metazoa</taxon>
        <taxon>Cnidaria</taxon>
        <taxon>Anthozoa</taxon>
        <taxon>Hexacorallia</taxon>
        <taxon>Scleractinia</taxon>
        <taxon>Astrocoeniina</taxon>
        <taxon>Pocilloporidae</taxon>
        <taxon>Stylophora</taxon>
    </lineage>
</organism>
<feature type="active site" description="Proton acceptor" evidence="10">
    <location>
        <position position="192"/>
    </location>
</feature>
<dbReference type="Pfam" id="PF01728">
    <property type="entry name" value="FtsJ"/>
    <property type="match status" value="1"/>
</dbReference>
<dbReference type="HAMAP" id="MF_01547">
    <property type="entry name" value="RNA_methyltr_E"/>
    <property type="match status" value="1"/>
</dbReference>
<dbReference type="EMBL" id="LSMT01000056">
    <property type="protein sequence ID" value="PFX30071.1"/>
    <property type="molecule type" value="Genomic_DNA"/>
</dbReference>
<keyword evidence="3" id="KW-0698">rRNA processing</keyword>
<evidence type="ECO:0000256" key="9">
    <source>
        <dbReference type="ARBA" id="ARBA00041184"/>
    </source>
</evidence>
<comment type="caution">
    <text evidence="12">The sequence shown here is derived from an EMBL/GenBank/DDBJ whole genome shotgun (WGS) entry which is preliminary data.</text>
</comment>
<feature type="domain" description="Ribosomal RNA methyltransferase FtsJ" evidence="11">
    <location>
        <begin position="52"/>
        <end position="235"/>
    </location>
</feature>
<dbReference type="GO" id="GO:1902775">
    <property type="term" value="P:mitochondrial large ribosomal subunit assembly"/>
    <property type="evidence" value="ECO:0007669"/>
    <property type="project" value="UniProtKB-ARBA"/>
</dbReference>
<dbReference type="PANTHER" id="PTHR10920:SF18">
    <property type="entry name" value="RRNA METHYLTRANSFERASE 2, MITOCHONDRIAL"/>
    <property type="match status" value="1"/>
</dbReference>
<evidence type="ECO:0000256" key="8">
    <source>
        <dbReference type="ARBA" id="ARBA00023128"/>
    </source>
</evidence>
<evidence type="ECO:0000256" key="4">
    <source>
        <dbReference type="ARBA" id="ARBA00022603"/>
    </source>
</evidence>
<reference evidence="13" key="1">
    <citation type="journal article" date="2017" name="bioRxiv">
        <title>Comparative analysis of the genomes of Stylophora pistillata and Acropora digitifera provides evidence for extensive differences between species of corals.</title>
        <authorList>
            <person name="Voolstra C.R."/>
            <person name="Li Y."/>
            <person name="Liew Y.J."/>
            <person name="Baumgarten S."/>
            <person name="Zoccola D."/>
            <person name="Flot J.-F."/>
            <person name="Tambutte S."/>
            <person name="Allemand D."/>
            <person name="Aranda M."/>
        </authorList>
    </citation>
    <scope>NUCLEOTIDE SEQUENCE [LARGE SCALE GENOMIC DNA]</scope>
</reference>
<keyword evidence="8" id="KW-0496">Mitochondrion</keyword>
<keyword evidence="4 12" id="KW-0489">Methyltransferase</keyword>
<proteinExistence type="inferred from homology"/>
<protein>
    <recommendedName>
        <fullName evidence="9">rRNA methyltransferase 2, mitochondrial</fullName>
    </recommendedName>
</protein>
<keyword evidence="5 12" id="KW-0808">Transferase</keyword>
<evidence type="ECO:0000256" key="10">
    <source>
        <dbReference type="PIRSR" id="PIRSR005461-1"/>
    </source>
</evidence>
<dbReference type="SUPFAM" id="SSF53335">
    <property type="entry name" value="S-adenosyl-L-methionine-dependent methyltransferases"/>
    <property type="match status" value="1"/>
</dbReference>
<name>A0A2B4SJK3_STYPI</name>
<evidence type="ECO:0000256" key="7">
    <source>
        <dbReference type="ARBA" id="ARBA00022946"/>
    </source>
</evidence>
<keyword evidence="6 10" id="KW-0949">S-adenosyl-L-methionine</keyword>
<keyword evidence="7" id="KW-0809">Transit peptide</keyword>
<evidence type="ECO:0000313" key="13">
    <source>
        <dbReference type="Proteomes" id="UP000225706"/>
    </source>
</evidence>
<dbReference type="PIRSF" id="PIRSF005461">
    <property type="entry name" value="23S_rRNA_mtase"/>
    <property type="match status" value="1"/>
</dbReference>
<evidence type="ECO:0000259" key="11">
    <source>
        <dbReference type="Pfam" id="PF01728"/>
    </source>
</evidence>
<accession>A0A2B4SJK3</accession>
<gene>
    <name evidence="12" type="primary">Ftsj2</name>
    <name evidence="12" type="ORF">AWC38_SpisGene5172</name>
</gene>
<evidence type="ECO:0000256" key="5">
    <source>
        <dbReference type="ARBA" id="ARBA00022679"/>
    </source>
</evidence>
<dbReference type="InterPro" id="IPR002877">
    <property type="entry name" value="RNA_MeTrfase_FtsJ_dom"/>
</dbReference>
<dbReference type="GO" id="GO:0008650">
    <property type="term" value="F:rRNA (uridine-2'-O-)-methyltransferase activity"/>
    <property type="evidence" value="ECO:0007669"/>
    <property type="project" value="TreeGrafter"/>
</dbReference>
<dbReference type="FunFam" id="3.40.50.150:FF:000129">
    <property type="entry name" value="Mitochondrial rRNA methyltransferase 2"/>
    <property type="match status" value="1"/>
</dbReference>
<evidence type="ECO:0000313" key="12">
    <source>
        <dbReference type="EMBL" id="PFX30071.1"/>
    </source>
</evidence>
<dbReference type="GO" id="GO:0005759">
    <property type="term" value="C:mitochondrial matrix"/>
    <property type="evidence" value="ECO:0007669"/>
    <property type="project" value="UniProtKB-ARBA"/>
</dbReference>
<evidence type="ECO:0000256" key="3">
    <source>
        <dbReference type="ARBA" id="ARBA00022552"/>
    </source>
</evidence>
<dbReference type="InterPro" id="IPR015507">
    <property type="entry name" value="rRNA-MeTfrase_E"/>
</dbReference>
<keyword evidence="13" id="KW-1185">Reference proteome</keyword>
<comment type="similarity">
    <text evidence="2">Belongs to the class I-like SAM-binding methyltransferase superfamily. RNA methyltransferase RlmE family.</text>
</comment>